<dbReference type="Pfam" id="PF13229">
    <property type="entry name" value="Beta_helix"/>
    <property type="match status" value="1"/>
</dbReference>
<sequence>MRIYKLLGRLAVKLVVLLVSFTFALPVLAKEINVDGTLYPSLSEAFSHAKDGSIIKISAGDYQDAAILKADNVMIIGEPGTRIFGKATKGKGALLIQGTNTLIKQIECFNIQVRDRNGACVRLEGKHLILDNVYFHDSQQGVLTGAQPGIVHIINSRFERLGAGGRAHGIYVGGGTLIIEDSQFLSSKGEGHEVKSRAKETRIIRSVIASLSGKDSRLVDVPNGGKLEIIASVLQQGTETSNWNLVGYGLEDYKYDMNSVTIKDNIFVLDRHANQVLNIKHQRVKPVVEGNIFVGNMQDAFEAGNMVFKSRESAGLEAAPNLPLLN</sequence>
<proteinExistence type="predicted"/>
<organism evidence="2 3">
    <name type="scientific">Fluctibacter corallii</name>
    <dbReference type="NCBI Taxonomy" id="2984329"/>
    <lineage>
        <taxon>Bacteria</taxon>
        <taxon>Pseudomonadati</taxon>
        <taxon>Pseudomonadota</taxon>
        <taxon>Gammaproteobacteria</taxon>
        <taxon>Alteromonadales</taxon>
        <taxon>Alteromonadaceae</taxon>
        <taxon>Fluctibacter</taxon>
    </lineage>
</organism>
<accession>A0ABT3ABH0</accession>
<dbReference type="EMBL" id="JAOWKX010000008">
    <property type="protein sequence ID" value="MCV2886028.1"/>
    <property type="molecule type" value="Genomic_DNA"/>
</dbReference>
<evidence type="ECO:0000313" key="3">
    <source>
        <dbReference type="Proteomes" id="UP001652504"/>
    </source>
</evidence>
<evidence type="ECO:0000313" key="2">
    <source>
        <dbReference type="EMBL" id="MCV2886028.1"/>
    </source>
</evidence>
<evidence type="ECO:0000259" key="1">
    <source>
        <dbReference type="Pfam" id="PF13229"/>
    </source>
</evidence>
<keyword evidence="3" id="KW-1185">Reference proteome</keyword>
<dbReference type="InterPro" id="IPR011050">
    <property type="entry name" value="Pectin_lyase_fold/virulence"/>
</dbReference>
<dbReference type="RefSeq" id="WP_263713318.1">
    <property type="nucleotide sequence ID" value="NZ_JAOWKX010000008.1"/>
</dbReference>
<dbReference type="Proteomes" id="UP001652504">
    <property type="component" value="Unassembled WGS sequence"/>
</dbReference>
<comment type="caution">
    <text evidence="2">The sequence shown here is derived from an EMBL/GenBank/DDBJ whole genome shotgun (WGS) entry which is preliminary data.</text>
</comment>
<dbReference type="Gene3D" id="2.160.20.10">
    <property type="entry name" value="Single-stranded right-handed beta-helix, Pectin lyase-like"/>
    <property type="match status" value="1"/>
</dbReference>
<gene>
    <name evidence="2" type="ORF">OE749_15145</name>
</gene>
<dbReference type="InterPro" id="IPR012334">
    <property type="entry name" value="Pectin_lyas_fold"/>
</dbReference>
<feature type="domain" description="Right handed beta helix" evidence="1">
    <location>
        <begin position="151"/>
        <end position="301"/>
    </location>
</feature>
<name>A0ABT3ABH0_9ALTE</name>
<dbReference type="InterPro" id="IPR039448">
    <property type="entry name" value="Beta_helix"/>
</dbReference>
<dbReference type="SUPFAM" id="SSF51126">
    <property type="entry name" value="Pectin lyase-like"/>
    <property type="match status" value="1"/>
</dbReference>
<reference evidence="2 3" key="1">
    <citation type="submission" date="2022-10" db="EMBL/GenBank/DDBJ databases">
        <title>Aestuariibacter sp. AA17 isolated from Montipora capitata coral fragment.</title>
        <authorList>
            <person name="Emsley S.A."/>
            <person name="Pfannmuller K.M."/>
            <person name="Loughran R.M."/>
            <person name="Shlafstein M."/>
            <person name="Papke E."/>
            <person name="Saw J.H."/>
            <person name="Ushijima B."/>
            <person name="Videau P."/>
        </authorList>
    </citation>
    <scope>NUCLEOTIDE SEQUENCE [LARGE SCALE GENOMIC DNA]</scope>
    <source>
        <strain evidence="2 3">AA17</strain>
    </source>
</reference>
<protein>
    <recommendedName>
        <fullName evidence="1">Right handed beta helix domain-containing protein</fullName>
    </recommendedName>
</protein>